<evidence type="ECO:0000313" key="8">
    <source>
        <dbReference type="EMBL" id="QNT64366.1"/>
    </source>
</evidence>
<dbReference type="Gene3D" id="1.20.1250.20">
    <property type="entry name" value="MFS general substrate transporter like domains"/>
    <property type="match status" value="1"/>
</dbReference>
<dbReference type="AlphaFoldDB" id="A0A7H1MLN0"/>
<dbReference type="Pfam" id="PF07690">
    <property type="entry name" value="MFS_1"/>
    <property type="match status" value="1"/>
</dbReference>
<dbReference type="GO" id="GO:0005886">
    <property type="term" value="C:plasma membrane"/>
    <property type="evidence" value="ECO:0007669"/>
    <property type="project" value="UniProtKB-SubCell"/>
</dbReference>
<protein>
    <submittedName>
        <fullName evidence="8">Multidrug efflux MFS transporter</fullName>
    </submittedName>
</protein>
<keyword evidence="4" id="KW-0812">Transmembrane</keyword>
<dbReference type="RefSeq" id="WP_104914554.1">
    <property type="nucleotide sequence ID" value="NZ_CP026847.1"/>
</dbReference>
<dbReference type="InterPro" id="IPR020846">
    <property type="entry name" value="MFS_dom"/>
</dbReference>
<dbReference type="NCBIfam" id="TIGR00711">
    <property type="entry name" value="efflux_EmrB"/>
    <property type="match status" value="1"/>
</dbReference>
<evidence type="ECO:0000256" key="5">
    <source>
        <dbReference type="ARBA" id="ARBA00022989"/>
    </source>
</evidence>
<keyword evidence="2" id="KW-0813">Transport</keyword>
<organism evidence="8 9">
    <name type="scientific">Weissella koreensis</name>
    <dbReference type="NCBI Taxonomy" id="165096"/>
    <lineage>
        <taxon>Bacteria</taxon>
        <taxon>Bacillati</taxon>
        <taxon>Bacillota</taxon>
        <taxon>Bacilli</taxon>
        <taxon>Lactobacillales</taxon>
        <taxon>Lactobacillaceae</taxon>
        <taxon>Weissella</taxon>
    </lineage>
</organism>
<dbReference type="InterPro" id="IPR004638">
    <property type="entry name" value="EmrB-like"/>
</dbReference>
<gene>
    <name evidence="8" type="ORF">FY536_03290</name>
</gene>
<dbReference type="InterPro" id="IPR036259">
    <property type="entry name" value="MFS_trans_sf"/>
</dbReference>
<dbReference type="Proteomes" id="UP000516446">
    <property type="component" value="Chromosome"/>
</dbReference>
<comment type="subcellular location">
    <subcellularLocation>
        <location evidence="1">Cell membrane</location>
        <topology evidence="1">Multi-pass membrane protein</topology>
    </subcellularLocation>
</comment>
<dbReference type="EMBL" id="CP043431">
    <property type="protein sequence ID" value="QNT64366.1"/>
    <property type="molecule type" value="Genomic_DNA"/>
</dbReference>
<keyword evidence="6" id="KW-0472">Membrane</keyword>
<evidence type="ECO:0000256" key="6">
    <source>
        <dbReference type="ARBA" id="ARBA00023136"/>
    </source>
</evidence>
<dbReference type="GO" id="GO:0022857">
    <property type="term" value="F:transmembrane transporter activity"/>
    <property type="evidence" value="ECO:0007669"/>
    <property type="project" value="InterPro"/>
</dbReference>
<keyword evidence="9" id="KW-1185">Reference proteome</keyword>
<evidence type="ECO:0000256" key="2">
    <source>
        <dbReference type="ARBA" id="ARBA00022448"/>
    </source>
</evidence>
<dbReference type="CDD" id="cd17503">
    <property type="entry name" value="MFS_LmrB_MDR_like"/>
    <property type="match status" value="1"/>
</dbReference>
<proteinExistence type="predicted"/>
<name>A0A7H1MLN0_9LACO</name>
<reference evidence="8 9" key="1">
    <citation type="submission" date="2019-08" db="EMBL/GenBank/DDBJ databases">
        <authorList>
            <person name="Chang H.C."/>
            <person name="Mun S.Y."/>
        </authorList>
    </citation>
    <scope>NUCLEOTIDE SEQUENCE [LARGE SCALE GENOMIC DNA]</scope>
    <source>
        <strain evidence="8 9">SK</strain>
    </source>
</reference>
<feature type="domain" description="Major facilitator superfamily (MFS) profile" evidence="7">
    <location>
        <begin position="11"/>
        <end position="460"/>
    </location>
</feature>
<evidence type="ECO:0000256" key="3">
    <source>
        <dbReference type="ARBA" id="ARBA00022475"/>
    </source>
</evidence>
<keyword evidence="3" id="KW-1003">Cell membrane</keyword>
<dbReference type="PANTHER" id="PTHR42718:SF24">
    <property type="entry name" value="MAJOR FACILITATOR SUPERFAMILY (MFS) PROFILE DOMAIN-CONTAINING PROTEIN"/>
    <property type="match status" value="1"/>
</dbReference>
<dbReference type="PANTHER" id="PTHR42718">
    <property type="entry name" value="MAJOR FACILITATOR SUPERFAMILY MULTIDRUG TRANSPORTER MFSC"/>
    <property type="match status" value="1"/>
</dbReference>
<keyword evidence="5" id="KW-1133">Transmembrane helix</keyword>
<evidence type="ECO:0000313" key="9">
    <source>
        <dbReference type="Proteomes" id="UP000516446"/>
    </source>
</evidence>
<dbReference type="SUPFAM" id="SSF103473">
    <property type="entry name" value="MFS general substrate transporter"/>
    <property type="match status" value="1"/>
</dbReference>
<evidence type="ECO:0000256" key="4">
    <source>
        <dbReference type="ARBA" id="ARBA00022692"/>
    </source>
</evidence>
<dbReference type="Gene3D" id="1.20.1720.10">
    <property type="entry name" value="Multidrug resistance protein D"/>
    <property type="match status" value="1"/>
</dbReference>
<dbReference type="PROSITE" id="PS50850">
    <property type="entry name" value="MFS"/>
    <property type="match status" value="1"/>
</dbReference>
<accession>A0A7H1MLN0</accession>
<sequence>MQDLTTRQRGALYILMAGVFLSFLNQTLMNTALPSIMREFNIDTSLGQWMTNGYMLVNGVMVPLTAFLIQRFKTRQLYLTAMAMFTVGTIIAGFAPNYGVLILGRMVQAMGGGVFGPLMNVVVMNLFSSDRRGAAMGMIGLALNFAPTIGPTLSGAIVSFVSWRWLFLGLAPLMIIDLIFAMVRLKNVGEQKFLKFDFTGVVLSSIGLGTLLYGFSNAGTGNWTSPNVWAYGLVGIVTTFAFVYQQTHTKVPLLNLRVFSYHNFWVAVIINVVLMTALYGGALMLPLYLQSVRGQSAMVSGMVLMPGAIVTAFLSPTSGKLYDRYGARMLAPIGLTITLIGTLLLANLGMHTPLWVPVLGQLIRQVGLVLVTMPIQTEAFNAVPLELMPDASAAFTTVRQVSASFGTAALITLYSLVSLSQRHQGVSYKLAELSGIKTAFYVAAFIVFISAVLTRLLRKR</sequence>
<evidence type="ECO:0000259" key="7">
    <source>
        <dbReference type="PROSITE" id="PS50850"/>
    </source>
</evidence>
<dbReference type="InterPro" id="IPR011701">
    <property type="entry name" value="MFS"/>
</dbReference>
<evidence type="ECO:0000256" key="1">
    <source>
        <dbReference type="ARBA" id="ARBA00004651"/>
    </source>
</evidence>
<dbReference type="PRINTS" id="PR01036">
    <property type="entry name" value="TCRTETB"/>
</dbReference>